<evidence type="ECO:0000256" key="5">
    <source>
        <dbReference type="ARBA" id="ARBA00022753"/>
    </source>
</evidence>
<dbReference type="InterPro" id="IPR001680">
    <property type="entry name" value="WD40_rpt"/>
</dbReference>
<evidence type="ECO:0000256" key="7">
    <source>
        <dbReference type="ARBA" id="ARBA00022833"/>
    </source>
</evidence>
<name>A0AAV4TKZ7_9ARAC</name>
<evidence type="ECO:0000256" key="8">
    <source>
        <dbReference type="PROSITE-ProRule" id="PRU00091"/>
    </source>
</evidence>
<evidence type="ECO:0000259" key="10">
    <source>
        <dbReference type="PROSITE" id="PS50178"/>
    </source>
</evidence>
<feature type="repeat" description="WD" evidence="9">
    <location>
        <begin position="386"/>
        <end position="421"/>
    </location>
</feature>
<keyword evidence="4" id="KW-0677">Repeat</keyword>
<dbReference type="GO" id="GO:0005769">
    <property type="term" value="C:early endosome"/>
    <property type="evidence" value="ECO:0007669"/>
    <property type="project" value="UniProtKB-SubCell"/>
</dbReference>
<dbReference type="SMART" id="SM00320">
    <property type="entry name" value="WD40"/>
    <property type="match status" value="6"/>
</dbReference>
<dbReference type="FunFam" id="3.30.40.10:FF:000105">
    <property type="entry name" value="WD repeat and FYVE domain-containing protein 2"/>
    <property type="match status" value="1"/>
</dbReference>
<dbReference type="Proteomes" id="UP001054837">
    <property type="component" value="Unassembled WGS sequence"/>
</dbReference>
<keyword evidence="2 9" id="KW-0853">WD repeat</keyword>
<accession>A0AAV4TKZ7</accession>
<feature type="repeat" description="WD" evidence="9">
    <location>
        <begin position="262"/>
        <end position="303"/>
    </location>
</feature>
<evidence type="ECO:0000256" key="2">
    <source>
        <dbReference type="ARBA" id="ARBA00022574"/>
    </source>
</evidence>
<gene>
    <name evidence="11" type="primary">WDFY2</name>
    <name evidence="11" type="ORF">CDAR_190601</name>
</gene>
<keyword evidence="3" id="KW-0479">Metal-binding</keyword>
<dbReference type="PROSITE" id="PS50294">
    <property type="entry name" value="WD_REPEATS_REGION"/>
    <property type="match status" value="3"/>
</dbReference>
<dbReference type="GO" id="GO:0008270">
    <property type="term" value="F:zinc ion binding"/>
    <property type="evidence" value="ECO:0007669"/>
    <property type="project" value="UniProtKB-KW"/>
</dbReference>
<dbReference type="InterPro" id="IPR036322">
    <property type="entry name" value="WD40_repeat_dom_sf"/>
</dbReference>
<dbReference type="InterPro" id="IPR015943">
    <property type="entry name" value="WD40/YVTN_repeat-like_dom_sf"/>
</dbReference>
<dbReference type="SUPFAM" id="SSF50978">
    <property type="entry name" value="WD40 repeat-like"/>
    <property type="match status" value="1"/>
</dbReference>
<evidence type="ECO:0000256" key="1">
    <source>
        <dbReference type="ARBA" id="ARBA00004412"/>
    </source>
</evidence>
<keyword evidence="6 8" id="KW-0863">Zinc-finger</keyword>
<comment type="caution">
    <text evidence="11">The sequence shown here is derived from an EMBL/GenBank/DDBJ whole genome shotgun (WGS) entry which is preliminary data.</text>
</comment>
<organism evidence="11 12">
    <name type="scientific">Caerostris darwini</name>
    <dbReference type="NCBI Taxonomy" id="1538125"/>
    <lineage>
        <taxon>Eukaryota</taxon>
        <taxon>Metazoa</taxon>
        <taxon>Ecdysozoa</taxon>
        <taxon>Arthropoda</taxon>
        <taxon>Chelicerata</taxon>
        <taxon>Arachnida</taxon>
        <taxon>Araneae</taxon>
        <taxon>Araneomorphae</taxon>
        <taxon>Entelegynae</taxon>
        <taxon>Araneoidea</taxon>
        <taxon>Araneidae</taxon>
        <taxon>Caerostris</taxon>
    </lineage>
</organism>
<evidence type="ECO:0000313" key="11">
    <source>
        <dbReference type="EMBL" id="GIY46759.1"/>
    </source>
</evidence>
<evidence type="ECO:0000256" key="4">
    <source>
        <dbReference type="ARBA" id="ARBA00022737"/>
    </source>
</evidence>
<dbReference type="AlphaFoldDB" id="A0AAV4TKZ7"/>
<protein>
    <submittedName>
        <fullName evidence="11">WD repeat and FYVE domain-containing protein 2</fullName>
    </submittedName>
</protein>
<dbReference type="CDD" id="cd15718">
    <property type="entry name" value="FYVE_WDFY1_like"/>
    <property type="match status" value="1"/>
</dbReference>
<evidence type="ECO:0000313" key="12">
    <source>
        <dbReference type="Proteomes" id="UP001054837"/>
    </source>
</evidence>
<dbReference type="SMART" id="SM00064">
    <property type="entry name" value="FYVE"/>
    <property type="match status" value="1"/>
</dbReference>
<dbReference type="PANTHER" id="PTHR46189">
    <property type="entry name" value="LD41958P"/>
    <property type="match status" value="1"/>
</dbReference>
<dbReference type="SUPFAM" id="SSF57903">
    <property type="entry name" value="FYVE/PHD zinc finger"/>
    <property type="match status" value="1"/>
</dbReference>
<dbReference type="Gene3D" id="3.30.40.10">
    <property type="entry name" value="Zinc/RING finger domain, C3HC4 (zinc finger)"/>
    <property type="match status" value="1"/>
</dbReference>
<dbReference type="PROSITE" id="PS00678">
    <property type="entry name" value="WD_REPEATS_1"/>
    <property type="match status" value="3"/>
</dbReference>
<evidence type="ECO:0000256" key="6">
    <source>
        <dbReference type="ARBA" id="ARBA00022771"/>
    </source>
</evidence>
<dbReference type="InterPro" id="IPR019775">
    <property type="entry name" value="WD40_repeat_CS"/>
</dbReference>
<dbReference type="InterPro" id="IPR017455">
    <property type="entry name" value="Znf_FYVE-rel"/>
</dbReference>
<dbReference type="InterPro" id="IPR042234">
    <property type="entry name" value="WDFY1/WDFY2"/>
</dbReference>
<reference evidence="11 12" key="1">
    <citation type="submission" date="2021-06" db="EMBL/GenBank/DDBJ databases">
        <title>Caerostris darwini draft genome.</title>
        <authorList>
            <person name="Kono N."/>
            <person name="Arakawa K."/>
        </authorList>
    </citation>
    <scope>NUCLEOTIDE SEQUENCE [LARGE SCALE GENOMIC DNA]</scope>
</reference>
<keyword evidence="7" id="KW-0862">Zinc</keyword>
<dbReference type="EMBL" id="BPLQ01009814">
    <property type="protein sequence ID" value="GIY46759.1"/>
    <property type="molecule type" value="Genomic_DNA"/>
</dbReference>
<dbReference type="PROSITE" id="PS50082">
    <property type="entry name" value="WD_REPEATS_2"/>
    <property type="match status" value="4"/>
</dbReference>
<dbReference type="Pfam" id="PF00400">
    <property type="entry name" value="WD40"/>
    <property type="match status" value="4"/>
</dbReference>
<proteinExistence type="predicted"/>
<evidence type="ECO:0000256" key="3">
    <source>
        <dbReference type="ARBA" id="ARBA00022723"/>
    </source>
</evidence>
<dbReference type="InterPro" id="IPR011011">
    <property type="entry name" value="Znf_FYVE_PHD"/>
</dbReference>
<dbReference type="PROSITE" id="PS50178">
    <property type="entry name" value="ZF_FYVE"/>
    <property type="match status" value="1"/>
</dbReference>
<dbReference type="Pfam" id="PF01363">
    <property type="entry name" value="FYVE"/>
    <property type="match status" value="1"/>
</dbReference>
<comment type="subcellular location">
    <subcellularLocation>
        <location evidence="1">Early endosome</location>
    </subcellularLocation>
</comment>
<evidence type="ECO:0000256" key="9">
    <source>
        <dbReference type="PROSITE-ProRule" id="PRU00221"/>
    </source>
</evidence>
<sequence>MITDSPWWWYTPHIKLVMAAEIKPVPGTSTQFSNARKPQLISKLEGHQDVINMAVIVPNAEGVISVSDDRTVRVWLKRDTGQYWPSICHYMPSPATCIVYSEETKRLFVGMDNGTISEFILSEDYNRMNHQRNYLAHQGRVADIVFSLWSEWVLSVGRDKYFQWHCSETGQRLGGFQCNAWCTAVQFDAQSKHVFIGDYSGQITMLKIEESGYKPITTLKGHSGSIRCLSWDPERKLLFSGSFDQSIIVWDIGGQRGTAYELQGHHNKVSSLCFANASKQLISGSEDSTIVFWNMKVNRLETPEWADSDYCQRCTKPFFWNIKAMVDQKTIGIRQHHCRRCGKAVCDKCSGNQSKIPIMGYEFDVRVCDECHTVITDADRVSLASFHDARHSIIHMDLDETRSHLLTVGADKIIKLWDVSSLLQPGADQA</sequence>
<dbReference type="InterPro" id="IPR000306">
    <property type="entry name" value="Znf_FYVE"/>
</dbReference>
<dbReference type="InterPro" id="IPR020472">
    <property type="entry name" value="WD40_PAC1"/>
</dbReference>
<feature type="domain" description="FYVE-type" evidence="10">
    <location>
        <begin position="305"/>
        <end position="376"/>
    </location>
</feature>
<feature type="repeat" description="WD" evidence="9">
    <location>
        <begin position="219"/>
        <end position="252"/>
    </location>
</feature>
<dbReference type="InterPro" id="IPR013083">
    <property type="entry name" value="Znf_RING/FYVE/PHD"/>
</dbReference>
<dbReference type="Gene3D" id="2.130.10.10">
    <property type="entry name" value="YVTN repeat-like/Quinoprotein amine dehydrogenase"/>
    <property type="match status" value="2"/>
</dbReference>
<keyword evidence="5" id="KW-0967">Endosome</keyword>
<dbReference type="PANTHER" id="PTHR46189:SF1">
    <property type="entry name" value="LD41958P"/>
    <property type="match status" value="1"/>
</dbReference>
<keyword evidence="12" id="KW-1185">Reference proteome</keyword>
<dbReference type="PRINTS" id="PR00320">
    <property type="entry name" value="GPROTEINBRPT"/>
</dbReference>
<feature type="repeat" description="WD" evidence="9">
    <location>
        <begin position="44"/>
        <end position="75"/>
    </location>
</feature>